<evidence type="ECO:0000313" key="10">
    <source>
        <dbReference type="Proteomes" id="UP000565262"/>
    </source>
</evidence>
<evidence type="ECO:0000256" key="5">
    <source>
        <dbReference type="ARBA" id="ARBA00022692"/>
    </source>
</evidence>
<dbReference type="InterPro" id="IPR002781">
    <property type="entry name" value="TM_pro_TauE-like"/>
</dbReference>
<feature type="transmembrane region" description="Helical" evidence="8">
    <location>
        <begin position="127"/>
        <end position="150"/>
    </location>
</feature>
<organism evidence="9 10">
    <name type="scientific">Oceanospirillum sediminis</name>
    <dbReference type="NCBI Taxonomy" id="2760088"/>
    <lineage>
        <taxon>Bacteria</taxon>
        <taxon>Pseudomonadati</taxon>
        <taxon>Pseudomonadota</taxon>
        <taxon>Gammaproteobacteria</taxon>
        <taxon>Oceanospirillales</taxon>
        <taxon>Oceanospirillaceae</taxon>
        <taxon>Oceanospirillum</taxon>
    </lineage>
</organism>
<evidence type="ECO:0000256" key="6">
    <source>
        <dbReference type="ARBA" id="ARBA00022989"/>
    </source>
</evidence>
<dbReference type="RefSeq" id="WP_182809542.1">
    <property type="nucleotide sequence ID" value="NZ_JACJFM010000018.1"/>
</dbReference>
<evidence type="ECO:0000256" key="8">
    <source>
        <dbReference type="RuleBase" id="RU363041"/>
    </source>
</evidence>
<dbReference type="PANTHER" id="PTHR30269:SF37">
    <property type="entry name" value="MEMBRANE TRANSPORTER PROTEIN"/>
    <property type="match status" value="1"/>
</dbReference>
<evidence type="ECO:0000256" key="4">
    <source>
        <dbReference type="ARBA" id="ARBA00022475"/>
    </source>
</evidence>
<gene>
    <name evidence="9" type="ORF">H4O21_14235</name>
</gene>
<dbReference type="Pfam" id="PF01925">
    <property type="entry name" value="TauE"/>
    <property type="match status" value="1"/>
</dbReference>
<evidence type="ECO:0000256" key="1">
    <source>
        <dbReference type="ARBA" id="ARBA00004651"/>
    </source>
</evidence>
<proteinExistence type="inferred from homology"/>
<keyword evidence="10" id="KW-1185">Reference proteome</keyword>
<evidence type="ECO:0000313" key="9">
    <source>
        <dbReference type="EMBL" id="MBB1487766.1"/>
    </source>
</evidence>
<comment type="similarity">
    <text evidence="2 8">Belongs to the 4-toluene sulfonate uptake permease (TSUP) (TC 2.A.102) family.</text>
</comment>
<comment type="caution">
    <text evidence="9">The sequence shown here is derived from an EMBL/GenBank/DDBJ whole genome shotgun (WGS) entry which is preliminary data.</text>
</comment>
<feature type="transmembrane region" description="Helical" evidence="8">
    <location>
        <begin position="170"/>
        <end position="189"/>
    </location>
</feature>
<evidence type="ECO:0000256" key="7">
    <source>
        <dbReference type="ARBA" id="ARBA00023136"/>
    </source>
</evidence>
<feature type="transmembrane region" description="Helical" evidence="8">
    <location>
        <begin position="30"/>
        <end position="54"/>
    </location>
</feature>
<reference evidence="9 10" key="1">
    <citation type="submission" date="2020-08" db="EMBL/GenBank/DDBJ databases">
        <title>Oceanospirillum sp. nov. isolated from marine sediment.</title>
        <authorList>
            <person name="Ji X."/>
        </authorList>
    </citation>
    <scope>NUCLEOTIDE SEQUENCE [LARGE SCALE GENOMIC DNA]</scope>
    <source>
        <strain evidence="9 10">D5</strain>
    </source>
</reference>
<feature type="transmembrane region" description="Helical" evidence="8">
    <location>
        <begin position="95"/>
        <end position="115"/>
    </location>
</feature>
<keyword evidence="5 8" id="KW-0812">Transmembrane</keyword>
<dbReference type="PANTHER" id="PTHR30269">
    <property type="entry name" value="TRANSMEMBRANE PROTEIN YFCA"/>
    <property type="match status" value="1"/>
</dbReference>
<sequence>MLDSELIWIILAAFVTGVSKFSTGGMGMLILPLVMVAVPGPEALGVIIPMYVLTDLMSASRYRKGINYQVLIHMIPLTLAGIVLGGWILSGTDPAAFTWMLAVLIALMLALSVWLEYYPARWMQFPVVGQLTGLVSGLVSTIANSAGPLLSLYLMEQKLSKEACVATRAWAFMLINLAKVPVLFMLGFLNQETLTLGIMGIPGLIVGGLAGGWLMAKMNLNQFRWLIRAMALLAVMNLVILK</sequence>
<evidence type="ECO:0000256" key="2">
    <source>
        <dbReference type="ARBA" id="ARBA00009142"/>
    </source>
</evidence>
<dbReference type="AlphaFoldDB" id="A0A839IUH0"/>
<dbReference type="InterPro" id="IPR052017">
    <property type="entry name" value="TSUP"/>
</dbReference>
<keyword evidence="6 8" id="KW-1133">Transmembrane helix</keyword>
<comment type="subcellular location">
    <subcellularLocation>
        <location evidence="1 8">Cell membrane</location>
        <topology evidence="1 8">Multi-pass membrane protein</topology>
    </subcellularLocation>
</comment>
<accession>A0A839IUH0</accession>
<dbReference type="GO" id="GO:0005886">
    <property type="term" value="C:plasma membrane"/>
    <property type="evidence" value="ECO:0007669"/>
    <property type="project" value="UniProtKB-SubCell"/>
</dbReference>
<keyword evidence="4 8" id="KW-1003">Cell membrane</keyword>
<feature type="transmembrane region" description="Helical" evidence="8">
    <location>
        <begin position="196"/>
        <end position="216"/>
    </location>
</feature>
<keyword evidence="7 8" id="KW-0472">Membrane</keyword>
<feature type="transmembrane region" description="Helical" evidence="8">
    <location>
        <begin position="66"/>
        <end position="89"/>
    </location>
</feature>
<keyword evidence="3" id="KW-0813">Transport</keyword>
<dbReference type="Proteomes" id="UP000565262">
    <property type="component" value="Unassembled WGS sequence"/>
</dbReference>
<name>A0A839IUH0_9GAMM</name>
<evidence type="ECO:0000256" key="3">
    <source>
        <dbReference type="ARBA" id="ARBA00022448"/>
    </source>
</evidence>
<feature type="transmembrane region" description="Helical" evidence="8">
    <location>
        <begin position="222"/>
        <end position="241"/>
    </location>
</feature>
<protein>
    <recommendedName>
        <fullName evidence="8">Probable membrane transporter protein</fullName>
    </recommendedName>
</protein>
<dbReference type="EMBL" id="JACJFM010000018">
    <property type="protein sequence ID" value="MBB1487766.1"/>
    <property type="molecule type" value="Genomic_DNA"/>
</dbReference>